<name>B3QZP6_PHYMT</name>
<evidence type="ECO:0000256" key="2">
    <source>
        <dbReference type="ARBA" id="ARBA00013729"/>
    </source>
</evidence>
<evidence type="ECO:0000313" key="11">
    <source>
        <dbReference type="EMBL" id="CAP18433.1"/>
    </source>
</evidence>
<evidence type="ECO:0000256" key="6">
    <source>
        <dbReference type="ARBA" id="ARBA00024916"/>
    </source>
</evidence>
<dbReference type="KEGG" id="pml:ATP_00246"/>
<dbReference type="InterPro" id="IPR036805">
    <property type="entry name" value="Tscrpt_elong_fac_GreA/B_N_sf"/>
</dbReference>
<evidence type="ECO:0000256" key="1">
    <source>
        <dbReference type="ARBA" id="ARBA00008213"/>
    </source>
</evidence>
<dbReference type="Gene3D" id="1.10.287.180">
    <property type="entry name" value="Transcription elongation factor, GreA/GreB, N-terminal domain"/>
    <property type="match status" value="1"/>
</dbReference>
<keyword evidence="4 8" id="KW-0238">DNA-binding</keyword>
<dbReference type="Pfam" id="PF01272">
    <property type="entry name" value="GreA_GreB"/>
    <property type="match status" value="1"/>
</dbReference>
<dbReference type="PANTHER" id="PTHR30437">
    <property type="entry name" value="TRANSCRIPTION ELONGATION FACTOR GREA"/>
    <property type="match status" value="1"/>
</dbReference>
<comment type="function">
    <text evidence="6 8">Necessary for efficient RNA polymerase transcription elongation past template-encoded arresting sites. The arresting sites in DNA have the property of trapping a certain fraction of elongating RNA polymerases that pass through, resulting in locked ternary complexes. Cleavage of the nascent transcript by cleavage factors such as GreA or GreB allows the resumption of elongation from the new 3'terminus. GreA releases sequences of 2 to 3 nucleotides.</text>
</comment>
<dbReference type="PANTHER" id="PTHR30437:SF4">
    <property type="entry name" value="TRANSCRIPTION ELONGATION FACTOR GREA"/>
    <property type="match status" value="1"/>
</dbReference>
<organism evidence="12">
    <name type="scientific">Phytoplasma mali (strain AT)</name>
    <dbReference type="NCBI Taxonomy" id="482235"/>
    <lineage>
        <taxon>Bacteria</taxon>
        <taxon>Bacillati</taxon>
        <taxon>Mycoplasmatota</taxon>
        <taxon>Mollicutes</taxon>
        <taxon>Acholeplasmatales</taxon>
        <taxon>Acholeplasmataceae</taxon>
        <taxon>Candidatus Phytoplasma</taxon>
        <taxon>16SrX (Apple proliferation group)</taxon>
    </lineage>
</organism>
<dbReference type="GO" id="GO:0006354">
    <property type="term" value="P:DNA-templated transcription elongation"/>
    <property type="evidence" value="ECO:0007669"/>
    <property type="project" value="TreeGrafter"/>
</dbReference>
<dbReference type="PIRSF" id="PIRSF006092">
    <property type="entry name" value="GreA_GreB"/>
    <property type="match status" value="1"/>
</dbReference>
<dbReference type="GO" id="GO:0070063">
    <property type="term" value="F:RNA polymerase binding"/>
    <property type="evidence" value="ECO:0007669"/>
    <property type="project" value="InterPro"/>
</dbReference>
<dbReference type="SUPFAM" id="SSF46557">
    <property type="entry name" value="GreA transcript cleavage protein, N-terminal domain"/>
    <property type="match status" value="1"/>
</dbReference>
<dbReference type="InterPro" id="IPR023459">
    <property type="entry name" value="Tscrpt_elong_fac_GreA/B_fam"/>
</dbReference>
<evidence type="ECO:0000256" key="8">
    <source>
        <dbReference type="HAMAP-Rule" id="MF_00105"/>
    </source>
</evidence>
<dbReference type="Pfam" id="PF03449">
    <property type="entry name" value="GreA_GreB_N"/>
    <property type="match status" value="1"/>
</dbReference>
<keyword evidence="11" id="KW-0251">Elongation factor</keyword>
<evidence type="ECO:0000259" key="9">
    <source>
        <dbReference type="Pfam" id="PF01272"/>
    </source>
</evidence>
<dbReference type="SUPFAM" id="SSF54534">
    <property type="entry name" value="FKBP-like"/>
    <property type="match status" value="1"/>
</dbReference>
<keyword evidence="3 8" id="KW-0805">Transcription regulation</keyword>
<gene>
    <name evidence="8 11" type="primary">greA</name>
    <name evidence="11" type="ordered locus">ATP_00246</name>
</gene>
<dbReference type="GO" id="GO:0032784">
    <property type="term" value="P:regulation of DNA-templated transcription elongation"/>
    <property type="evidence" value="ECO:0007669"/>
    <property type="project" value="UniProtKB-UniRule"/>
</dbReference>
<accession>B3QZP6</accession>
<dbReference type="InterPro" id="IPR028624">
    <property type="entry name" value="Tscrpt_elong_fac_GreA/B"/>
</dbReference>
<dbReference type="GO" id="GO:0003746">
    <property type="term" value="F:translation elongation factor activity"/>
    <property type="evidence" value="ECO:0007669"/>
    <property type="project" value="UniProtKB-KW"/>
</dbReference>
<evidence type="ECO:0000313" key="12">
    <source>
        <dbReference type="Proteomes" id="UP000002020"/>
    </source>
</evidence>
<evidence type="ECO:0000259" key="10">
    <source>
        <dbReference type="Pfam" id="PF03449"/>
    </source>
</evidence>
<evidence type="ECO:0000256" key="3">
    <source>
        <dbReference type="ARBA" id="ARBA00023015"/>
    </source>
</evidence>
<dbReference type="InterPro" id="IPR036953">
    <property type="entry name" value="GreA/GreB_C_sf"/>
</dbReference>
<feature type="domain" description="Transcription elongation factor GreA/GreB C-terminal" evidence="9">
    <location>
        <begin position="84"/>
        <end position="159"/>
    </location>
</feature>
<dbReference type="Proteomes" id="UP000002020">
    <property type="component" value="Chromosome"/>
</dbReference>
<dbReference type="Gene3D" id="3.10.50.30">
    <property type="entry name" value="Transcription elongation factor, GreA/GreB, C-terminal domain"/>
    <property type="match status" value="1"/>
</dbReference>
<reference evidence="11 12" key="1">
    <citation type="journal article" date="2008" name="BMC Genomics">
        <title>The linear chromosome of the plant-pathogenic mycoplasma 'Candidatus Phytoplasma mali'.</title>
        <authorList>
            <person name="Kube M."/>
            <person name="Schneider B."/>
            <person name="Kuhl H."/>
            <person name="Dandekar T."/>
            <person name="Heitmann K."/>
            <person name="Migdoll A.M."/>
            <person name="Reinhardt R."/>
            <person name="Seemueller E."/>
        </authorList>
    </citation>
    <scope>NUCLEOTIDE SEQUENCE [LARGE SCALE GENOMIC DNA]</scope>
    <source>
        <strain evidence="11 12">AT</strain>
    </source>
</reference>
<dbReference type="FunFam" id="1.10.287.180:FF:000001">
    <property type="entry name" value="Transcription elongation factor GreA"/>
    <property type="match status" value="1"/>
</dbReference>
<evidence type="ECO:0000256" key="5">
    <source>
        <dbReference type="ARBA" id="ARBA00023163"/>
    </source>
</evidence>
<dbReference type="AlphaFoldDB" id="B3QZP6"/>
<dbReference type="InterPro" id="IPR022691">
    <property type="entry name" value="Tscrpt_elong_fac_GreA/B_N"/>
</dbReference>
<evidence type="ECO:0000256" key="4">
    <source>
        <dbReference type="ARBA" id="ARBA00023125"/>
    </source>
</evidence>
<proteinExistence type="inferred from homology"/>
<keyword evidence="11" id="KW-0648">Protein biosynthesis</keyword>
<dbReference type="InterPro" id="IPR001437">
    <property type="entry name" value="Tscrpt_elong_fac_GreA/B_C"/>
</dbReference>
<sequence>MEDKKNIYELTKSGVLELKEQLHHLTEIRRIENLKILKEAREQGDLSENADYDAARNEQALIENEILKIKNILKKIKIIKSLKNKEVNIGKLVELNFLEKNIKKSFYLVGILETDPSLNKISIDCPLGKGIRGHQVGDKITIQSETGKNFQVEILKVEQHEL</sequence>
<dbReference type="STRING" id="37692.ATP_00246"/>
<keyword evidence="5 8" id="KW-0804">Transcription</keyword>
<dbReference type="HOGENOM" id="CLU_101379_2_0_14"/>
<evidence type="ECO:0000256" key="7">
    <source>
        <dbReference type="ARBA" id="ARBA00030776"/>
    </source>
</evidence>
<dbReference type="NCBIfam" id="NF001263">
    <property type="entry name" value="PRK00226.1-4"/>
    <property type="match status" value="1"/>
</dbReference>
<dbReference type="eggNOG" id="COG0782">
    <property type="taxonomic scope" value="Bacteria"/>
</dbReference>
<keyword evidence="12" id="KW-1185">Reference proteome</keyword>
<protein>
    <recommendedName>
        <fullName evidence="2 8">Transcription elongation factor GreA</fullName>
    </recommendedName>
    <alternativeName>
        <fullName evidence="7 8">Transcript cleavage factor GreA</fullName>
    </alternativeName>
</protein>
<dbReference type="EMBL" id="CU469464">
    <property type="protein sequence ID" value="CAP18433.1"/>
    <property type="molecule type" value="Genomic_DNA"/>
</dbReference>
<feature type="domain" description="Transcription elongation factor GreA/GreB N-terminal" evidence="10">
    <location>
        <begin position="10"/>
        <end position="78"/>
    </location>
</feature>
<dbReference type="GO" id="GO:0003677">
    <property type="term" value="F:DNA binding"/>
    <property type="evidence" value="ECO:0007669"/>
    <property type="project" value="UniProtKB-UniRule"/>
</dbReference>
<dbReference type="HAMAP" id="MF_00105">
    <property type="entry name" value="GreA_GreB"/>
    <property type="match status" value="1"/>
</dbReference>
<comment type="similarity">
    <text evidence="1 8">Belongs to the GreA/GreB family.</text>
</comment>